<sequence>MHIQDVLPRDAIPSVDDPTFGTEYIGDDDDDVIVVETTPARAYPVRILSYHEIVNDMLGDSDRIESGRCSPGDSTDESRPVAVTWCPICASAVVYDRRVDDRVLTFGTSGKLADDALVMYDRETESEWKQPLGKAIKGPLDGHELSVVPASVISWEQFRSDYPDGIVLQPIHGGDGDPRGESPQTVYKMTPYERYDAAEGFGLREMRGEGRERSWEHEDIDAKTVVLGITHRGDAVGYPVEQVQNVGGVVSDTVGGLDVLIVSSRDDIHGFEDPGYKFEFREGMLYGDGAKWDTTTGRSDDGRTLARVPSRRLYAFAWQDDHGPKSFYGLT</sequence>
<name>A0AAW4PIX8_9EURY</name>
<keyword evidence="2" id="KW-1185">Reference proteome</keyword>
<dbReference type="AlphaFoldDB" id="A0AAW4PIX8"/>
<organism evidence="1 2">
    <name type="scientific">Haloarcula nitratireducens</name>
    <dbReference type="NCBI Taxonomy" id="2487749"/>
    <lineage>
        <taxon>Archaea</taxon>
        <taxon>Methanobacteriati</taxon>
        <taxon>Methanobacteriota</taxon>
        <taxon>Stenosarchaea group</taxon>
        <taxon>Halobacteria</taxon>
        <taxon>Halobacteriales</taxon>
        <taxon>Haloarculaceae</taxon>
        <taxon>Haloarcula</taxon>
    </lineage>
</organism>
<dbReference type="Pfam" id="PF11376">
    <property type="entry name" value="DUF3179"/>
    <property type="match status" value="2"/>
</dbReference>
<accession>A0AAW4PIX8</accession>
<gene>
    <name evidence="1" type="ORF">EGH23_24770</name>
</gene>
<dbReference type="InterPro" id="IPR021516">
    <property type="entry name" value="DUF3179"/>
</dbReference>
<dbReference type="Proteomes" id="UP001430455">
    <property type="component" value="Unassembled WGS sequence"/>
</dbReference>
<evidence type="ECO:0000313" key="2">
    <source>
        <dbReference type="Proteomes" id="UP001430455"/>
    </source>
</evidence>
<protein>
    <submittedName>
        <fullName evidence="1">DUF3179 domain-containing protein</fullName>
    </submittedName>
</protein>
<dbReference type="EMBL" id="RKLT01000037">
    <property type="protein sequence ID" value="MBX0298082.1"/>
    <property type="molecule type" value="Genomic_DNA"/>
</dbReference>
<reference evidence="1 2" key="1">
    <citation type="submission" date="2021-06" db="EMBL/GenBank/DDBJ databases">
        <title>Halomicroarcula sp. a new haloarchaeum isolated from saline soil.</title>
        <authorList>
            <person name="Duran-Viseras A."/>
            <person name="Sanchez-Porro C."/>
            <person name="Ventosa A."/>
        </authorList>
    </citation>
    <scope>NUCLEOTIDE SEQUENCE [LARGE SCALE GENOMIC DNA]</scope>
    <source>
        <strain evidence="1 2">F27</strain>
    </source>
</reference>
<evidence type="ECO:0000313" key="1">
    <source>
        <dbReference type="EMBL" id="MBX0298082.1"/>
    </source>
</evidence>
<proteinExistence type="predicted"/>
<comment type="caution">
    <text evidence="1">The sequence shown here is derived from an EMBL/GenBank/DDBJ whole genome shotgun (WGS) entry which is preliminary data.</text>
</comment>
<dbReference type="RefSeq" id="WP_220582660.1">
    <property type="nucleotide sequence ID" value="NZ_RKLT01000037.1"/>
</dbReference>